<gene>
    <name evidence="1" type="ORF">AG1IA_00260</name>
</gene>
<evidence type="ECO:0000313" key="2">
    <source>
        <dbReference type="Proteomes" id="UP000011668"/>
    </source>
</evidence>
<proteinExistence type="predicted"/>
<protein>
    <submittedName>
        <fullName evidence="1">Uncharacterized protein</fullName>
    </submittedName>
</protein>
<dbReference type="AlphaFoldDB" id="L8X5Y6"/>
<accession>L8X5Y6</accession>
<organism evidence="1 2">
    <name type="scientific">Thanatephorus cucumeris (strain AG1-IA)</name>
    <name type="common">Rice sheath blight fungus</name>
    <name type="synonym">Rhizoctonia solani</name>
    <dbReference type="NCBI Taxonomy" id="983506"/>
    <lineage>
        <taxon>Eukaryota</taxon>
        <taxon>Fungi</taxon>
        <taxon>Dikarya</taxon>
        <taxon>Basidiomycota</taxon>
        <taxon>Agaricomycotina</taxon>
        <taxon>Agaricomycetes</taxon>
        <taxon>Cantharellales</taxon>
        <taxon>Ceratobasidiaceae</taxon>
        <taxon>Rhizoctonia</taxon>
        <taxon>Rhizoctonia solani AG-1</taxon>
    </lineage>
</organism>
<name>L8X5Y6_THACA</name>
<dbReference type="Proteomes" id="UP000011668">
    <property type="component" value="Unassembled WGS sequence"/>
</dbReference>
<comment type="caution">
    <text evidence="1">The sequence shown here is derived from an EMBL/GenBank/DDBJ whole genome shotgun (WGS) entry which is preliminary data.</text>
</comment>
<keyword evidence="2" id="KW-1185">Reference proteome</keyword>
<dbReference type="EMBL" id="AFRT01000044">
    <property type="protein sequence ID" value="ELU45711.1"/>
    <property type="molecule type" value="Genomic_DNA"/>
</dbReference>
<reference evidence="1 2" key="1">
    <citation type="journal article" date="2013" name="Nat. Commun.">
        <title>The evolution and pathogenic mechanisms of the rice sheath blight pathogen.</title>
        <authorList>
            <person name="Zheng A."/>
            <person name="Lin R."/>
            <person name="Xu L."/>
            <person name="Qin P."/>
            <person name="Tang C."/>
            <person name="Ai P."/>
            <person name="Zhang D."/>
            <person name="Liu Y."/>
            <person name="Sun Z."/>
            <person name="Feng H."/>
            <person name="Wang Y."/>
            <person name="Chen Y."/>
            <person name="Liang X."/>
            <person name="Fu R."/>
            <person name="Li Q."/>
            <person name="Zhang J."/>
            <person name="Yu X."/>
            <person name="Xie Z."/>
            <person name="Ding L."/>
            <person name="Guan P."/>
            <person name="Tang J."/>
            <person name="Liang Y."/>
            <person name="Wang S."/>
            <person name="Deng Q."/>
            <person name="Li S."/>
            <person name="Zhu J."/>
            <person name="Wang L."/>
            <person name="Liu H."/>
            <person name="Li P."/>
        </authorList>
    </citation>
    <scope>NUCLEOTIDE SEQUENCE [LARGE SCALE GENOMIC DNA]</scope>
    <source>
        <strain evidence="2">AG-1 IA</strain>
    </source>
</reference>
<evidence type="ECO:0000313" key="1">
    <source>
        <dbReference type="EMBL" id="ELU45711.1"/>
    </source>
</evidence>
<sequence>MRLLVWACGHVTKTNQVMFRSRGLDDDYHFNFWPRCHHLYDLDRTRRTAAGGVVDLCILASPIGRMR</sequence>
<dbReference type="HOGENOM" id="CLU_2814169_0_0_1"/>